<evidence type="ECO:0000313" key="2">
    <source>
        <dbReference type="EMBL" id="PFH33623.1"/>
    </source>
</evidence>
<protein>
    <submittedName>
        <fullName evidence="2">Uncharacterized protein</fullName>
    </submittedName>
</protein>
<reference evidence="2 3" key="1">
    <citation type="submission" date="2017-09" db="EMBL/GenBank/DDBJ databases">
        <title>Genome sequencing of Besnoitia besnoiti strain Bb-Ger1.</title>
        <authorList>
            <person name="Schares G."/>
            <person name="Venepally P."/>
            <person name="Lorenzi H.A."/>
        </authorList>
    </citation>
    <scope>NUCLEOTIDE SEQUENCE [LARGE SCALE GENOMIC DNA]</scope>
    <source>
        <strain evidence="2 3">Bb-Ger1</strain>
    </source>
</reference>
<comment type="caution">
    <text evidence="2">The sequence shown here is derived from an EMBL/GenBank/DDBJ whole genome shotgun (WGS) entry which is preliminary data.</text>
</comment>
<evidence type="ECO:0000313" key="3">
    <source>
        <dbReference type="Proteomes" id="UP000224006"/>
    </source>
</evidence>
<dbReference type="GeneID" id="40312766"/>
<dbReference type="RefSeq" id="XP_029217632.1">
    <property type="nucleotide sequence ID" value="XM_029366201.1"/>
</dbReference>
<dbReference type="VEuPathDB" id="ToxoDB:BESB_078390"/>
<evidence type="ECO:0000256" key="1">
    <source>
        <dbReference type="SAM" id="MobiDB-lite"/>
    </source>
</evidence>
<dbReference type="KEGG" id="bbes:BESB_078390"/>
<accession>A0A2A9MD65</accession>
<gene>
    <name evidence="2" type="ORF">BESB_078390</name>
</gene>
<keyword evidence="3" id="KW-1185">Reference proteome</keyword>
<name>A0A2A9MD65_BESBE</name>
<dbReference type="AlphaFoldDB" id="A0A2A9MD65"/>
<feature type="region of interest" description="Disordered" evidence="1">
    <location>
        <begin position="1"/>
        <end position="55"/>
    </location>
</feature>
<sequence>MDSRDEKQQKPLPSAEEEPQKTDKSEEEEKGTPPASMKSQVSFAKSAKSSDEDMTGKLTGVKSMVSFGESAAGSGDYTHLDTKDFLKSRQGTSKMFGLPSQFFQSRASIRTWAAEEIADPMVQPYEKNDPNLPRPFHTSLPGYEPRLCKYVLTKGEKPPRDPLLGPEVSVFPPTWIPHWEPDPNFKPQAYNFNWEDNGTFQMDKLPYPKAVFEPADGSAHKMYNQAYPYTAYPYGVPRV</sequence>
<dbReference type="EMBL" id="NWUJ01000008">
    <property type="protein sequence ID" value="PFH33623.1"/>
    <property type="molecule type" value="Genomic_DNA"/>
</dbReference>
<dbReference type="Proteomes" id="UP000224006">
    <property type="component" value="Chromosome VII"/>
</dbReference>
<organism evidence="2 3">
    <name type="scientific">Besnoitia besnoiti</name>
    <name type="common">Apicomplexan protozoan</name>
    <dbReference type="NCBI Taxonomy" id="94643"/>
    <lineage>
        <taxon>Eukaryota</taxon>
        <taxon>Sar</taxon>
        <taxon>Alveolata</taxon>
        <taxon>Apicomplexa</taxon>
        <taxon>Conoidasida</taxon>
        <taxon>Coccidia</taxon>
        <taxon>Eucoccidiorida</taxon>
        <taxon>Eimeriorina</taxon>
        <taxon>Sarcocystidae</taxon>
        <taxon>Besnoitia</taxon>
    </lineage>
</organism>
<dbReference type="OrthoDB" id="328415at2759"/>
<proteinExistence type="predicted"/>